<dbReference type="InterPro" id="IPR012337">
    <property type="entry name" value="RNaseH-like_sf"/>
</dbReference>
<protein>
    <recommendedName>
        <fullName evidence="4">Integrase catalytic domain-containing protein</fullName>
    </recommendedName>
</protein>
<proteinExistence type="predicted"/>
<dbReference type="PANTHER" id="PTHR47331:SF1">
    <property type="entry name" value="GAG-LIKE PROTEIN"/>
    <property type="match status" value="1"/>
</dbReference>
<keyword evidence="3" id="KW-1185">Reference proteome</keyword>
<sequence>MFLHSLTDDGSVTIYLNGTLLILLFTTHILNVRRSGRIRCEWNGLKQTNSLPETDAIPADGILSHLLEHFPFENTGIDFTGPVYLWSERKFTKSHIYLFTCMTTRAVHLQQVPDMTLEKSLLSVRRLFARRRYPKRIYSDNFQTFKHVDWEQ</sequence>
<dbReference type="AlphaFoldDB" id="A0A0V1H102"/>
<evidence type="ECO:0000313" key="3">
    <source>
        <dbReference type="Proteomes" id="UP000055024"/>
    </source>
</evidence>
<name>A0A0V1H102_9BILA</name>
<dbReference type="Gene3D" id="3.30.420.10">
    <property type="entry name" value="Ribonuclease H-like superfamily/Ribonuclease H"/>
    <property type="match status" value="1"/>
</dbReference>
<evidence type="ECO:0008006" key="4">
    <source>
        <dbReference type="Google" id="ProtNLM"/>
    </source>
</evidence>
<dbReference type="Proteomes" id="UP000055024">
    <property type="component" value="Unassembled WGS sequence"/>
</dbReference>
<dbReference type="OrthoDB" id="5866837at2759"/>
<reference evidence="2 3" key="1">
    <citation type="submission" date="2015-01" db="EMBL/GenBank/DDBJ databases">
        <title>Evolution of Trichinella species and genotypes.</title>
        <authorList>
            <person name="Korhonen P.K."/>
            <person name="Edoardo P."/>
            <person name="Giuseppe L.R."/>
            <person name="Gasser R.B."/>
        </authorList>
    </citation>
    <scope>NUCLEOTIDE SEQUENCE [LARGE SCALE GENOMIC DNA]</scope>
    <source>
        <strain evidence="2">ISS1029</strain>
    </source>
</reference>
<gene>
    <name evidence="2" type="ORF">T11_4359</name>
</gene>
<dbReference type="SUPFAM" id="SSF53098">
    <property type="entry name" value="Ribonuclease H-like"/>
    <property type="match status" value="1"/>
</dbReference>
<dbReference type="InterPro" id="IPR036397">
    <property type="entry name" value="RNaseH_sf"/>
</dbReference>
<comment type="caution">
    <text evidence="2">The sequence shown here is derived from an EMBL/GenBank/DDBJ whole genome shotgun (WGS) entry which is preliminary data.</text>
</comment>
<feature type="transmembrane region" description="Helical" evidence="1">
    <location>
        <begin position="12"/>
        <end position="30"/>
    </location>
</feature>
<dbReference type="PANTHER" id="PTHR47331">
    <property type="entry name" value="PHD-TYPE DOMAIN-CONTAINING PROTEIN"/>
    <property type="match status" value="1"/>
</dbReference>
<organism evidence="2 3">
    <name type="scientific">Trichinella zimbabwensis</name>
    <dbReference type="NCBI Taxonomy" id="268475"/>
    <lineage>
        <taxon>Eukaryota</taxon>
        <taxon>Metazoa</taxon>
        <taxon>Ecdysozoa</taxon>
        <taxon>Nematoda</taxon>
        <taxon>Enoplea</taxon>
        <taxon>Dorylaimia</taxon>
        <taxon>Trichinellida</taxon>
        <taxon>Trichinellidae</taxon>
        <taxon>Trichinella</taxon>
    </lineage>
</organism>
<keyword evidence="1" id="KW-0472">Membrane</keyword>
<dbReference type="GO" id="GO:0003676">
    <property type="term" value="F:nucleic acid binding"/>
    <property type="evidence" value="ECO:0007669"/>
    <property type="project" value="InterPro"/>
</dbReference>
<keyword evidence="1" id="KW-0812">Transmembrane</keyword>
<evidence type="ECO:0000256" key="1">
    <source>
        <dbReference type="SAM" id="Phobius"/>
    </source>
</evidence>
<dbReference type="EMBL" id="JYDP01000172">
    <property type="protein sequence ID" value="KRZ04134.1"/>
    <property type="molecule type" value="Genomic_DNA"/>
</dbReference>
<keyword evidence="1" id="KW-1133">Transmembrane helix</keyword>
<accession>A0A0V1H102</accession>
<dbReference type="STRING" id="268475.A0A0V1H102"/>
<evidence type="ECO:0000313" key="2">
    <source>
        <dbReference type="EMBL" id="KRZ04134.1"/>
    </source>
</evidence>